<dbReference type="EMBL" id="CAUOFW020005525">
    <property type="protein sequence ID" value="CAK9170590.1"/>
    <property type="molecule type" value="Genomic_DNA"/>
</dbReference>
<dbReference type="AlphaFoldDB" id="A0ABC8TSL4"/>
<evidence type="ECO:0000313" key="2">
    <source>
        <dbReference type="Proteomes" id="UP001642360"/>
    </source>
</evidence>
<accession>A0ABC8TSL4</accession>
<dbReference type="Proteomes" id="UP001642360">
    <property type="component" value="Unassembled WGS sequence"/>
</dbReference>
<name>A0ABC8TSL4_9AQUA</name>
<dbReference type="PANTHER" id="PTHR46651:SF1">
    <property type="entry name" value="SMALL MUTS RELATED FAMILY PROTEIN"/>
    <property type="match status" value="1"/>
</dbReference>
<gene>
    <name evidence="1" type="ORF">ILEXP_LOCUS40087</name>
</gene>
<evidence type="ECO:0008006" key="3">
    <source>
        <dbReference type="Google" id="ProtNLM"/>
    </source>
</evidence>
<dbReference type="Pfam" id="PF07145">
    <property type="entry name" value="PAM2"/>
    <property type="match status" value="1"/>
</dbReference>
<keyword evidence="2" id="KW-1185">Reference proteome</keyword>
<protein>
    <recommendedName>
        <fullName evidence="3">CUE domain-containing protein</fullName>
    </recommendedName>
</protein>
<dbReference type="CDD" id="cd14371">
    <property type="entry name" value="CUE_CID7_like"/>
    <property type="match status" value="1"/>
</dbReference>
<organism evidence="1 2">
    <name type="scientific">Ilex paraguariensis</name>
    <name type="common">yerba mate</name>
    <dbReference type="NCBI Taxonomy" id="185542"/>
    <lineage>
        <taxon>Eukaryota</taxon>
        <taxon>Viridiplantae</taxon>
        <taxon>Streptophyta</taxon>
        <taxon>Embryophyta</taxon>
        <taxon>Tracheophyta</taxon>
        <taxon>Spermatophyta</taxon>
        <taxon>Magnoliopsida</taxon>
        <taxon>eudicotyledons</taxon>
        <taxon>Gunneridae</taxon>
        <taxon>Pentapetalae</taxon>
        <taxon>asterids</taxon>
        <taxon>campanulids</taxon>
        <taxon>Aquifoliales</taxon>
        <taxon>Aquifoliaceae</taxon>
        <taxon>Ilex</taxon>
    </lineage>
</organism>
<dbReference type="PANTHER" id="PTHR46651">
    <property type="entry name" value="POLYADENYLATE-BINDING PROTEIN-INTERACTING PROTEIN 7"/>
    <property type="match status" value="1"/>
</dbReference>
<proteinExistence type="predicted"/>
<sequence>MSLSNKGAFTKDIKLSATGKTTTLNPNAAEFIPYALRSSSGSSCSNDALPRFPTFGTSTLGKAILGRSESSVSNNSDDEAHQYQHHQLPDDITPDFKSMGENDSQEINSIPFSSLSLTGVNESSRFSASTGSSFMLKEQLDLSPHRINGNSFSENMGYSVSSYGEVPSSASFHHMSTKPWDKQTVNHGQLHTSGREGSPYIGTSRQGFINDMLNEQAMVDSTGMNPVEFLAAQFPGFAAESLAEVYIANNGDLNMTIEMLTQLEAVYVTGINQTSPRQDQTQSRSAIQSLAPSQIRPKLVCSSHFSLTKAGLDPHFCPNLVGGG</sequence>
<reference evidence="1 2" key="1">
    <citation type="submission" date="2024-02" db="EMBL/GenBank/DDBJ databases">
        <authorList>
            <person name="Vignale AGUSTIN F."/>
            <person name="Sosa J E."/>
            <person name="Modenutti C."/>
        </authorList>
    </citation>
    <scope>NUCLEOTIDE SEQUENCE [LARGE SCALE GENOMIC DNA]</scope>
</reference>
<comment type="caution">
    <text evidence="1">The sequence shown here is derived from an EMBL/GenBank/DDBJ whole genome shotgun (WGS) entry which is preliminary data.</text>
</comment>
<evidence type="ECO:0000313" key="1">
    <source>
        <dbReference type="EMBL" id="CAK9170590.1"/>
    </source>
</evidence>
<dbReference type="InterPro" id="IPR009818">
    <property type="entry name" value="PAM2_motif"/>
</dbReference>
<dbReference type="InterPro" id="IPR041806">
    <property type="entry name" value="CID5/6/7_CUE"/>
</dbReference>
<dbReference type="InterPro" id="IPR053242">
    <property type="entry name" value="PAM2-like_domain"/>
</dbReference>